<keyword evidence="1" id="KW-1133">Transmembrane helix</keyword>
<keyword evidence="1" id="KW-0812">Transmembrane</keyword>
<dbReference type="AlphaFoldDB" id="A0A1A9UVH4"/>
<organism evidence="2 3">
    <name type="scientific">Glossina austeni</name>
    <name type="common">Savannah tsetse fly</name>
    <dbReference type="NCBI Taxonomy" id="7395"/>
    <lineage>
        <taxon>Eukaryota</taxon>
        <taxon>Metazoa</taxon>
        <taxon>Ecdysozoa</taxon>
        <taxon>Arthropoda</taxon>
        <taxon>Hexapoda</taxon>
        <taxon>Insecta</taxon>
        <taxon>Pterygota</taxon>
        <taxon>Neoptera</taxon>
        <taxon>Endopterygota</taxon>
        <taxon>Diptera</taxon>
        <taxon>Brachycera</taxon>
        <taxon>Muscomorpha</taxon>
        <taxon>Hippoboscoidea</taxon>
        <taxon>Glossinidae</taxon>
        <taxon>Glossina</taxon>
    </lineage>
</organism>
<protein>
    <submittedName>
        <fullName evidence="2">Uncharacterized protein</fullName>
    </submittedName>
</protein>
<feature type="transmembrane region" description="Helical" evidence="1">
    <location>
        <begin position="70"/>
        <end position="91"/>
    </location>
</feature>
<dbReference type="VEuPathDB" id="VectorBase:GAUT016984"/>
<reference evidence="2" key="1">
    <citation type="submission" date="2020-05" db="UniProtKB">
        <authorList>
            <consortium name="EnsemblMetazoa"/>
        </authorList>
    </citation>
    <scope>IDENTIFICATION</scope>
    <source>
        <strain evidence="2">TTRI</strain>
    </source>
</reference>
<keyword evidence="3" id="KW-1185">Reference proteome</keyword>
<dbReference type="Proteomes" id="UP000078200">
    <property type="component" value="Unassembled WGS sequence"/>
</dbReference>
<proteinExistence type="predicted"/>
<sequence>LEIDNVTRQKSDAFNWISTQHLNVLLNCDILWQNDVLLQCAFLANLKVKKILNAEINKDEIRRIDYVIKVMYIVASPLYLIFTLGRLSLLFRYASYVRRLEPTATGEKNVYSVCFYATLPLFVY</sequence>
<dbReference type="EnsemblMetazoa" id="GAUT016984-RA">
    <property type="protein sequence ID" value="GAUT016984-PA"/>
    <property type="gene ID" value="GAUT016984"/>
</dbReference>
<name>A0A1A9UVH4_GLOAU</name>
<keyword evidence="1" id="KW-0472">Membrane</keyword>
<evidence type="ECO:0000313" key="2">
    <source>
        <dbReference type="EnsemblMetazoa" id="GAUT016984-PA"/>
    </source>
</evidence>
<evidence type="ECO:0000256" key="1">
    <source>
        <dbReference type="SAM" id="Phobius"/>
    </source>
</evidence>
<evidence type="ECO:0000313" key="3">
    <source>
        <dbReference type="Proteomes" id="UP000078200"/>
    </source>
</evidence>
<accession>A0A1A9UVH4</accession>